<dbReference type="EMBL" id="BMMK01000045">
    <property type="protein sequence ID" value="GGM79753.1"/>
    <property type="molecule type" value="Genomic_DNA"/>
</dbReference>
<protein>
    <submittedName>
        <fullName evidence="1">Uncharacterized protein</fullName>
    </submittedName>
</protein>
<evidence type="ECO:0000313" key="2">
    <source>
        <dbReference type="Proteomes" id="UP000637578"/>
    </source>
</evidence>
<organism evidence="1 2">
    <name type="scientific">Longimycelium tulufanense</name>
    <dbReference type="NCBI Taxonomy" id="907463"/>
    <lineage>
        <taxon>Bacteria</taxon>
        <taxon>Bacillati</taxon>
        <taxon>Actinomycetota</taxon>
        <taxon>Actinomycetes</taxon>
        <taxon>Pseudonocardiales</taxon>
        <taxon>Pseudonocardiaceae</taxon>
        <taxon>Longimycelium</taxon>
    </lineage>
</organism>
<dbReference type="Proteomes" id="UP000637578">
    <property type="component" value="Unassembled WGS sequence"/>
</dbReference>
<keyword evidence="2" id="KW-1185">Reference proteome</keyword>
<accession>A0A8J3CJS3</accession>
<proteinExistence type="predicted"/>
<gene>
    <name evidence="1" type="ORF">GCM10012275_57970</name>
</gene>
<reference evidence="1" key="1">
    <citation type="journal article" date="2014" name="Int. J. Syst. Evol. Microbiol.">
        <title>Complete genome sequence of Corynebacterium casei LMG S-19264T (=DSM 44701T), isolated from a smear-ripened cheese.</title>
        <authorList>
            <consortium name="US DOE Joint Genome Institute (JGI-PGF)"/>
            <person name="Walter F."/>
            <person name="Albersmeier A."/>
            <person name="Kalinowski J."/>
            <person name="Ruckert C."/>
        </authorList>
    </citation>
    <scope>NUCLEOTIDE SEQUENCE</scope>
    <source>
        <strain evidence="1">CGMCC 4.5737</strain>
    </source>
</reference>
<dbReference type="AlphaFoldDB" id="A0A8J3CJS3"/>
<dbReference type="RefSeq" id="WP_308424794.1">
    <property type="nucleotide sequence ID" value="NZ_BMMK01000045.1"/>
</dbReference>
<reference evidence="1" key="2">
    <citation type="submission" date="2020-09" db="EMBL/GenBank/DDBJ databases">
        <authorList>
            <person name="Sun Q."/>
            <person name="Zhou Y."/>
        </authorList>
    </citation>
    <scope>NUCLEOTIDE SEQUENCE</scope>
    <source>
        <strain evidence="1">CGMCC 4.5737</strain>
    </source>
</reference>
<comment type="caution">
    <text evidence="1">The sequence shown here is derived from an EMBL/GenBank/DDBJ whole genome shotgun (WGS) entry which is preliminary data.</text>
</comment>
<name>A0A8J3CJS3_9PSEU</name>
<evidence type="ECO:0000313" key="1">
    <source>
        <dbReference type="EMBL" id="GGM79753.1"/>
    </source>
</evidence>
<sequence length="86" mass="9713">MDDGDAKVSGRAVEMTDPDEFRAFVEATQPPQPCHVFRCELDEAVFTTVDPVGEQLVVQLWRPGTPVVRSARRGTEYPPRRLETVR</sequence>